<reference evidence="1" key="1">
    <citation type="journal article" date="2021" name="PeerJ">
        <title>Extensive microbial diversity within the chicken gut microbiome revealed by metagenomics and culture.</title>
        <authorList>
            <person name="Gilroy R."/>
            <person name="Ravi A."/>
            <person name="Getino M."/>
            <person name="Pursley I."/>
            <person name="Horton D.L."/>
            <person name="Alikhan N.F."/>
            <person name="Baker D."/>
            <person name="Gharbi K."/>
            <person name="Hall N."/>
            <person name="Watson M."/>
            <person name="Adriaenssens E.M."/>
            <person name="Foster-Nyarko E."/>
            <person name="Jarju S."/>
            <person name="Secka A."/>
            <person name="Antonio M."/>
            <person name="Oren A."/>
            <person name="Chaudhuri R.R."/>
            <person name="La Ragione R."/>
            <person name="Hildebrand F."/>
            <person name="Pallen M.J."/>
        </authorList>
    </citation>
    <scope>NUCLEOTIDE SEQUENCE</scope>
    <source>
        <strain evidence="1">6627</strain>
    </source>
</reference>
<evidence type="ECO:0000313" key="2">
    <source>
        <dbReference type="Proteomes" id="UP000823963"/>
    </source>
</evidence>
<comment type="caution">
    <text evidence="1">The sequence shown here is derived from an EMBL/GenBank/DDBJ whole genome shotgun (WGS) entry which is preliminary data.</text>
</comment>
<gene>
    <name evidence="1" type="ORF">H9861_02860</name>
</gene>
<dbReference type="EMBL" id="DXFP01000021">
    <property type="protein sequence ID" value="HIX01676.1"/>
    <property type="molecule type" value="Genomic_DNA"/>
</dbReference>
<protein>
    <submittedName>
        <fullName evidence="1">Uncharacterized protein</fullName>
    </submittedName>
</protein>
<reference evidence="1" key="2">
    <citation type="submission" date="2021-04" db="EMBL/GenBank/DDBJ databases">
        <authorList>
            <person name="Gilroy R."/>
        </authorList>
    </citation>
    <scope>NUCLEOTIDE SEQUENCE</scope>
    <source>
        <strain evidence="1">6627</strain>
    </source>
</reference>
<dbReference type="AlphaFoldDB" id="A0A9D2A9T6"/>
<sequence>MYVLLDDQGNVLIEETNLATGDSLERFVKPEKIKAINTYRNKDARVKTFFPWYSFKNSYHLVKKSKWLHSVKSNIVLS</sequence>
<dbReference type="Proteomes" id="UP000823963">
    <property type="component" value="Unassembled WGS sequence"/>
</dbReference>
<accession>A0A9D2A9T6</accession>
<evidence type="ECO:0000313" key="1">
    <source>
        <dbReference type="EMBL" id="HIX01676.1"/>
    </source>
</evidence>
<proteinExistence type="predicted"/>
<organism evidence="1 2">
    <name type="scientific">Candidatus Ligilactobacillus excrementigallinarum</name>
    <dbReference type="NCBI Taxonomy" id="2838641"/>
    <lineage>
        <taxon>Bacteria</taxon>
        <taxon>Bacillati</taxon>
        <taxon>Bacillota</taxon>
        <taxon>Bacilli</taxon>
        <taxon>Lactobacillales</taxon>
        <taxon>Lactobacillaceae</taxon>
        <taxon>Ligilactobacillus</taxon>
    </lineage>
</organism>
<name>A0A9D2A9T6_9LACO</name>